<dbReference type="Pfam" id="PF04082">
    <property type="entry name" value="Fungal_trans"/>
    <property type="match status" value="1"/>
</dbReference>
<evidence type="ECO:0000313" key="7">
    <source>
        <dbReference type="EMBL" id="KAL2821167.1"/>
    </source>
</evidence>
<evidence type="ECO:0000256" key="3">
    <source>
        <dbReference type="ARBA" id="ARBA00023015"/>
    </source>
</evidence>
<dbReference type="Proteomes" id="UP001610334">
    <property type="component" value="Unassembled WGS sequence"/>
</dbReference>
<comment type="subcellular location">
    <subcellularLocation>
        <location evidence="1">Nucleus</location>
    </subcellularLocation>
</comment>
<evidence type="ECO:0000256" key="5">
    <source>
        <dbReference type="ARBA" id="ARBA00023242"/>
    </source>
</evidence>
<name>A0ABR4I089_9EURO</name>
<keyword evidence="8" id="KW-1185">Reference proteome</keyword>
<reference evidence="7 8" key="1">
    <citation type="submission" date="2024-07" db="EMBL/GenBank/DDBJ databases">
        <title>Section-level genome sequencing and comparative genomics of Aspergillus sections Usti and Cavernicolus.</title>
        <authorList>
            <consortium name="Lawrence Berkeley National Laboratory"/>
            <person name="Nybo J.L."/>
            <person name="Vesth T.C."/>
            <person name="Theobald S."/>
            <person name="Frisvad J.C."/>
            <person name="Larsen T.O."/>
            <person name="Kjaerboelling I."/>
            <person name="Rothschild-Mancinelli K."/>
            <person name="Lyhne E.K."/>
            <person name="Kogle M.E."/>
            <person name="Barry K."/>
            <person name="Clum A."/>
            <person name="Na H."/>
            <person name="Ledsgaard L."/>
            <person name="Lin J."/>
            <person name="Lipzen A."/>
            <person name="Kuo A."/>
            <person name="Riley R."/>
            <person name="Mondo S."/>
            <person name="Labutti K."/>
            <person name="Haridas S."/>
            <person name="Pangalinan J."/>
            <person name="Salamov A.A."/>
            <person name="Simmons B.A."/>
            <person name="Magnuson J.K."/>
            <person name="Chen J."/>
            <person name="Drula E."/>
            <person name="Henrissat B."/>
            <person name="Wiebenga A."/>
            <person name="Lubbers R.J."/>
            <person name="Gomes A.C."/>
            <person name="Makela M.R."/>
            <person name="Stajich J."/>
            <person name="Grigoriev I.V."/>
            <person name="Mortensen U.H."/>
            <person name="De Vries R.P."/>
            <person name="Baker S.E."/>
            <person name="Andersen M.R."/>
        </authorList>
    </citation>
    <scope>NUCLEOTIDE SEQUENCE [LARGE SCALE GENOMIC DNA]</scope>
    <source>
        <strain evidence="7 8">CBS 588.65</strain>
    </source>
</reference>
<feature type="domain" description="Xylanolytic transcriptional activator regulatory" evidence="6">
    <location>
        <begin position="68"/>
        <end position="227"/>
    </location>
</feature>
<protein>
    <recommendedName>
        <fullName evidence="6">Xylanolytic transcriptional activator regulatory domain-containing protein</fullName>
    </recommendedName>
</protein>
<gene>
    <name evidence="7" type="ORF">BJX63DRAFT_258107</name>
</gene>
<dbReference type="InterPro" id="IPR050613">
    <property type="entry name" value="Sec_Metabolite_Reg"/>
</dbReference>
<keyword evidence="2" id="KW-0479">Metal-binding</keyword>
<evidence type="ECO:0000259" key="6">
    <source>
        <dbReference type="Pfam" id="PF04082"/>
    </source>
</evidence>
<evidence type="ECO:0000256" key="4">
    <source>
        <dbReference type="ARBA" id="ARBA00023163"/>
    </source>
</evidence>
<sequence>MQARLQAAAIPQYSPSYNLGSAFSTGTLSDNLLPTPFHGCRPKQRLEEESFSSPQATLTPTQAVALFDVYLENVAPVLPILHTPSVYELVLRACAATETLSLESAAVLWAVYLSAPLSMTPQQVMAEMGEKQEEIIYRYQLAVERILYQANFLSNPNLQLMQAAILYLTCILKWSEENASYAWAMTTVLFRLAKSLSLHQDGKSRGLNPYDTEMSRRAWWHLCLLDLNSSDHHGSEPECLNIPFTTQIPSRISDKYLSPSSARLVTRETGFTDMSFLRIRCDILRTVYRQNNIAKKGICKPGLPCECVAEYEALLSGLEQRLRQEYLSQYDTTLPFNRICIEAALMIPRLALLVRYPMRRDMNHLPQETLDRFFEIAIESLERSRVIDTYDQGGKWSWFFRQCSTRRYALTFVLLELCVRSSSPLVDRAWFLSRAVYQEWEIEKHKRNWRVVIGLMQVLRTRSLT</sequence>
<dbReference type="PANTHER" id="PTHR31001">
    <property type="entry name" value="UNCHARACTERIZED TRANSCRIPTIONAL REGULATORY PROTEIN"/>
    <property type="match status" value="1"/>
</dbReference>
<accession>A0ABR4I089</accession>
<dbReference type="CDD" id="cd12148">
    <property type="entry name" value="fungal_TF_MHR"/>
    <property type="match status" value="1"/>
</dbReference>
<organism evidence="7 8">
    <name type="scientific">Aspergillus granulosus</name>
    <dbReference type="NCBI Taxonomy" id="176169"/>
    <lineage>
        <taxon>Eukaryota</taxon>
        <taxon>Fungi</taxon>
        <taxon>Dikarya</taxon>
        <taxon>Ascomycota</taxon>
        <taxon>Pezizomycotina</taxon>
        <taxon>Eurotiomycetes</taxon>
        <taxon>Eurotiomycetidae</taxon>
        <taxon>Eurotiales</taxon>
        <taxon>Aspergillaceae</taxon>
        <taxon>Aspergillus</taxon>
        <taxon>Aspergillus subgen. Nidulantes</taxon>
    </lineage>
</organism>
<comment type="caution">
    <text evidence="7">The sequence shown here is derived from an EMBL/GenBank/DDBJ whole genome shotgun (WGS) entry which is preliminary data.</text>
</comment>
<keyword evidence="3" id="KW-0805">Transcription regulation</keyword>
<dbReference type="InterPro" id="IPR007219">
    <property type="entry name" value="XnlR_reg_dom"/>
</dbReference>
<dbReference type="EMBL" id="JBFXLT010000005">
    <property type="protein sequence ID" value="KAL2821167.1"/>
    <property type="molecule type" value="Genomic_DNA"/>
</dbReference>
<keyword evidence="4" id="KW-0804">Transcription</keyword>
<evidence type="ECO:0000313" key="8">
    <source>
        <dbReference type="Proteomes" id="UP001610334"/>
    </source>
</evidence>
<dbReference type="PANTHER" id="PTHR31001:SF50">
    <property type="entry name" value="ZN(II)2CYS6 TRANSCRIPTION FACTOR (EUROFUNG)"/>
    <property type="match status" value="1"/>
</dbReference>
<evidence type="ECO:0000256" key="2">
    <source>
        <dbReference type="ARBA" id="ARBA00022723"/>
    </source>
</evidence>
<evidence type="ECO:0000256" key="1">
    <source>
        <dbReference type="ARBA" id="ARBA00004123"/>
    </source>
</evidence>
<keyword evidence="5" id="KW-0539">Nucleus</keyword>
<proteinExistence type="predicted"/>